<dbReference type="Proteomes" id="UP000800092">
    <property type="component" value="Unassembled WGS sequence"/>
</dbReference>
<feature type="compositionally biased region" description="Low complexity" evidence="1">
    <location>
        <begin position="173"/>
        <end position="207"/>
    </location>
</feature>
<feature type="domain" description="Rax2-like second" evidence="3">
    <location>
        <begin position="25"/>
        <end position="157"/>
    </location>
</feature>
<feature type="region of interest" description="Disordered" evidence="1">
    <location>
        <begin position="168"/>
        <end position="222"/>
    </location>
</feature>
<keyword evidence="2" id="KW-0472">Membrane</keyword>
<feature type="compositionally biased region" description="Polar residues" evidence="1">
    <location>
        <begin position="302"/>
        <end position="313"/>
    </location>
</feature>
<protein>
    <recommendedName>
        <fullName evidence="3">Rax2-like second domain-containing protein</fullName>
    </recommendedName>
</protein>
<evidence type="ECO:0000256" key="1">
    <source>
        <dbReference type="SAM" id="MobiDB-lite"/>
    </source>
</evidence>
<dbReference type="InterPro" id="IPR048266">
    <property type="entry name" value="Rax2-like_second"/>
</dbReference>
<sequence length="313" mass="33643">MAWSHPSTTPLNVLSRRQSVSAYPISLSSATIIASNTQPGMNPSDLANNQTWLLQDNTAGSIQFEWARSFQPTRLLLNNTEQDDRGTKTFFLTNFDNGAIMNLTFTDPITGEQETCTQACPLPQDNTTWQEFDWVNESSTTGFVIHIQDWYGSGGGFDGVQVFQNNKDLIEPSPSSSSTGSASSTSTTSTALASSTTSAIGTAPATSQASSPNSEHKDGVSSGAKAAGITVGVLVGVAILVAILVWLFRRKRRARHKPDKDSREGYEKAELGDTQVHKAELDPDALVRHEVRAGKVDPTTELPATSNPVELPS</sequence>
<keyword evidence="2" id="KW-0812">Transmembrane</keyword>
<dbReference type="AlphaFoldDB" id="A0A6A6HQ54"/>
<evidence type="ECO:0000256" key="2">
    <source>
        <dbReference type="SAM" id="Phobius"/>
    </source>
</evidence>
<feature type="region of interest" description="Disordered" evidence="1">
    <location>
        <begin position="254"/>
        <end position="313"/>
    </location>
</feature>
<gene>
    <name evidence="4" type="ORF">EV356DRAFT_527823</name>
</gene>
<feature type="transmembrane region" description="Helical" evidence="2">
    <location>
        <begin position="226"/>
        <end position="248"/>
    </location>
</feature>
<organism evidence="4 5">
    <name type="scientific">Viridothelium virens</name>
    <name type="common">Speckled blister lichen</name>
    <name type="synonym">Trypethelium virens</name>
    <dbReference type="NCBI Taxonomy" id="1048519"/>
    <lineage>
        <taxon>Eukaryota</taxon>
        <taxon>Fungi</taxon>
        <taxon>Dikarya</taxon>
        <taxon>Ascomycota</taxon>
        <taxon>Pezizomycotina</taxon>
        <taxon>Dothideomycetes</taxon>
        <taxon>Dothideomycetes incertae sedis</taxon>
        <taxon>Trypetheliales</taxon>
        <taxon>Trypetheliaceae</taxon>
        <taxon>Viridothelium</taxon>
    </lineage>
</organism>
<dbReference type="EMBL" id="ML991771">
    <property type="protein sequence ID" value="KAF2239972.1"/>
    <property type="molecule type" value="Genomic_DNA"/>
</dbReference>
<dbReference type="GO" id="GO:1902929">
    <property type="term" value="C:plasma membrane of growing cell tip"/>
    <property type="evidence" value="ECO:0007669"/>
    <property type="project" value="TreeGrafter"/>
</dbReference>
<dbReference type="PANTHER" id="PTHR31778:SF2">
    <property type="entry name" value="BUD SITE SELECTION PROTEIN RAX2"/>
    <property type="match status" value="1"/>
</dbReference>
<dbReference type="Pfam" id="PF20842">
    <property type="entry name" value="Rax2_2"/>
    <property type="match status" value="1"/>
</dbReference>
<dbReference type="OrthoDB" id="2503993at2759"/>
<reference evidence="4" key="1">
    <citation type="journal article" date="2020" name="Stud. Mycol.">
        <title>101 Dothideomycetes genomes: a test case for predicting lifestyles and emergence of pathogens.</title>
        <authorList>
            <person name="Haridas S."/>
            <person name="Albert R."/>
            <person name="Binder M."/>
            <person name="Bloem J."/>
            <person name="Labutti K."/>
            <person name="Salamov A."/>
            <person name="Andreopoulos B."/>
            <person name="Baker S."/>
            <person name="Barry K."/>
            <person name="Bills G."/>
            <person name="Bluhm B."/>
            <person name="Cannon C."/>
            <person name="Castanera R."/>
            <person name="Culley D."/>
            <person name="Daum C."/>
            <person name="Ezra D."/>
            <person name="Gonzalez J."/>
            <person name="Henrissat B."/>
            <person name="Kuo A."/>
            <person name="Liang C."/>
            <person name="Lipzen A."/>
            <person name="Lutzoni F."/>
            <person name="Magnuson J."/>
            <person name="Mondo S."/>
            <person name="Nolan M."/>
            <person name="Ohm R."/>
            <person name="Pangilinan J."/>
            <person name="Park H.-J."/>
            <person name="Ramirez L."/>
            <person name="Alfaro M."/>
            <person name="Sun H."/>
            <person name="Tritt A."/>
            <person name="Yoshinaga Y."/>
            <person name="Zwiers L.-H."/>
            <person name="Turgeon B."/>
            <person name="Goodwin S."/>
            <person name="Spatafora J."/>
            <person name="Crous P."/>
            <person name="Grigoriev I."/>
        </authorList>
    </citation>
    <scope>NUCLEOTIDE SEQUENCE</scope>
    <source>
        <strain evidence="4">Tuck. ex Michener</strain>
    </source>
</reference>
<dbReference type="CDD" id="cd12087">
    <property type="entry name" value="TM_EGFR-like"/>
    <property type="match status" value="1"/>
</dbReference>
<evidence type="ECO:0000259" key="3">
    <source>
        <dbReference type="Pfam" id="PF20842"/>
    </source>
</evidence>
<name>A0A6A6HQ54_VIRVR</name>
<feature type="compositionally biased region" description="Basic and acidic residues" evidence="1">
    <location>
        <begin position="258"/>
        <end position="295"/>
    </location>
</feature>
<evidence type="ECO:0000313" key="5">
    <source>
        <dbReference type="Proteomes" id="UP000800092"/>
    </source>
</evidence>
<evidence type="ECO:0000313" key="4">
    <source>
        <dbReference type="EMBL" id="KAF2239972.1"/>
    </source>
</evidence>
<keyword evidence="2" id="KW-1133">Transmembrane helix</keyword>
<keyword evidence="5" id="KW-1185">Reference proteome</keyword>
<dbReference type="PANTHER" id="PTHR31778">
    <property type="entry name" value="BUD SITE SELECTION PROTEIN RAX2"/>
    <property type="match status" value="1"/>
</dbReference>
<proteinExistence type="predicted"/>
<accession>A0A6A6HQ54</accession>